<evidence type="ECO:0000313" key="3">
    <source>
        <dbReference type="Proteomes" id="UP000230084"/>
    </source>
</evidence>
<feature type="transmembrane region" description="Helical" evidence="1">
    <location>
        <begin position="32"/>
        <end position="50"/>
    </location>
</feature>
<name>A0A2H0RLN4_9BACT</name>
<keyword evidence="1" id="KW-0472">Membrane</keyword>
<keyword evidence="1" id="KW-1133">Transmembrane helix</keyword>
<organism evidence="2 3">
    <name type="scientific">Candidatus Uhrbacteria bacterium CG10_big_fil_rev_8_21_14_0_10_50_16</name>
    <dbReference type="NCBI Taxonomy" id="1975039"/>
    <lineage>
        <taxon>Bacteria</taxon>
        <taxon>Candidatus Uhriibacteriota</taxon>
    </lineage>
</organism>
<feature type="transmembrane region" description="Helical" evidence="1">
    <location>
        <begin position="57"/>
        <end position="78"/>
    </location>
</feature>
<dbReference type="EMBL" id="PCYM01000008">
    <property type="protein sequence ID" value="PIR47347.1"/>
    <property type="molecule type" value="Genomic_DNA"/>
</dbReference>
<protein>
    <submittedName>
        <fullName evidence="2">Uncharacterized protein</fullName>
    </submittedName>
</protein>
<feature type="transmembrane region" description="Helical" evidence="1">
    <location>
        <begin position="146"/>
        <end position="164"/>
    </location>
</feature>
<comment type="caution">
    <text evidence="2">The sequence shown here is derived from an EMBL/GenBank/DDBJ whole genome shotgun (WGS) entry which is preliminary data.</text>
</comment>
<gene>
    <name evidence="2" type="ORF">COV06_03945</name>
</gene>
<sequence length="254" mass="28120">MILITRMVPFVNGLIAAGLLYSLSYWPSAIPFLTLSVACLVAVGIGRLAGFGKDLEGWWHVAITPVAFVVSAALFMLFLEPTYLLLLIPMVVGLFVFFFSEHLFRFVHLPGLYQPYALENTSLVLHVSTMYFLTTTFFGLQMFLQTPIWLLVIAFLFVAGALVYETLWVSKIRDVFAIRAAGVLGLILGETFLVVALLPVSFFVGGAVVATIFYVLLGMVRASSLQKLSDTVLRRYLLTGVVLLLILLLTAQWV</sequence>
<reference evidence="2 3" key="1">
    <citation type="submission" date="2017-09" db="EMBL/GenBank/DDBJ databases">
        <title>Depth-based differentiation of microbial function through sediment-hosted aquifers and enrichment of novel symbionts in the deep terrestrial subsurface.</title>
        <authorList>
            <person name="Probst A.J."/>
            <person name="Ladd B."/>
            <person name="Jarett J.K."/>
            <person name="Geller-Mcgrath D.E."/>
            <person name="Sieber C.M."/>
            <person name="Emerson J.B."/>
            <person name="Anantharaman K."/>
            <person name="Thomas B.C."/>
            <person name="Malmstrom R."/>
            <person name="Stieglmeier M."/>
            <person name="Klingl A."/>
            <person name="Woyke T."/>
            <person name="Ryan C.M."/>
            <person name="Banfield J.F."/>
        </authorList>
    </citation>
    <scope>NUCLEOTIDE SEQUENCE [LARGE SCALE GENOMIC DNA]</scope>
    <source>
        <strain evidence="2">CG10_big_fil_rev_8_21_14_0_10_50_16</strain>
    </source>
</reference>
<proteinExistence type="predicted"/>
<feature type="transmembrane region" description="Helical" evidence="1">
    <location>
        <begin position="84"/>
        <end position="104"/>
    </location>
</feature>
<evidence type="ECO:0000313" key="2">
    <source>
        <dbReference type="EMBL" id="PIR47347.1"/>
    </source>
</evidence>
<feature type="transmembrane region" description="Helical" evidence="1">
    <location>
        <begin position="202"/>
        <end position="220"/>
    </location>
</feature>
<feature type="transmembrane region" description="Helical" evidence="1">
    <location>
        <begin position="176"/>
        <end position="196"/>
    </location>
</feature>
<feature type="transmembrane region" description="Helical" evidence="1">
    <location>
        <begin position="232"/>
        <end position="253"/>
    </location>
</feature>
<feature type="transmembrane region" description="Helical" evidence="1">
    <location>
        <begin position="116"/>
        <end position="140"/>
    </location>
</feature>
<dbReference type="AlphaFoldDB" id="A0A2H0RLN4"/>
<dbReference type="Proteomes" id="UP000230084">
    <property type="component" value="Unassembled WGS sequence"/>
</dbReference>
<keyword evidence="1" id="KW-0812">Transmembrane</keyword>
<evidence type="ECO:0000256" key="1">
    <source>
        <dbReference type="SAM" id="Phobius"/>
    </source>
</evidence>
<accession>A0A2H0RLN4</accession>
<feature type="transmembrane region" description="Helical" evidence="1">
    <location>
        <begin position="7"/>
        <end position="26"/>
    </location>
</feature>